<proteinExistence type="predicted"/>
<dbReference type="InterPro" id="IPR011992">
    <property type="entry name" value="EF-hand-dom_pair"/>
</dbReference>
<keyword evidence="7" id="KW-1185">Reference proteome</keyword>
<dbReference type="OMA" id="MPINHQG"/>
<evidence type="ECO:0000256" key="1">
    <source>
        <dbReference type="ARBA" id="ARBA00022723"/>
    </source>
</evidence>
<dbReference type="HOGENOM" id="CLU_061288_20_6_1"/>
<dbReference type="PROSITE" id="PS00018">
    <property type="entry name" value="EF_HAND_1"/>
    <property type="match status" value="3"/>
</dbReference>
<gene>
    <name evidence="6" type="primary">LOC100823709</name>
    <name evidence="5" type="ORF">BRADI_4g44970v3</name>
</gene>
<keyword evidence="3" id="KW-0106">Calcium</keyword>
<dbReference type="Gramene" id="KQJ92640">
    <property type="protein sequence ID" value="KQJ92640"/>
    <property type="gene ID" value="BRADI_4g44970v3"/>
</dbReference>
<evidence type="ECO:0000256" key="3">
    <source>
        <dbReference type="ARBA" id="ARBA00022837"/>
    </source>
</evidence>
<dbReference type="ExpressionAtlas" id="I1IV80">
    <property type="expression patterns" value="differential"/>
</dbReference>
<reference evidence="5 6" key="1">
    <citation type="journal article" date="2010" name="Nature">
        <title>Genome sequencing and analysis of the model grass Brachypodium distachyon.</title>
        <authorList>
            <consortium name="International Brachypodium Initiative"/>
        </authorList>
    </citation>
    <scope>NUCLEOTIDE SEQUENCE [LARGE SCALE GENOMIC DNA]</scope>
    <source>
        <strain evidence="5 6">Bd21</strain>
    </source>
</reference>
<dbReference type="AlphaFoldDB" id="I1IV80"/>
<feature type="domain" description="EF-hand" evidence="4">
    <location>
        <begin position="50"/>
        <end position="85"/>
    </location>
</feature>
<dbReference type="FunFam" id="1.10.238.10:FF:000506">
    <property type="entry name" value="Calcium-binding protein CML38"/>
    <property type="match status" value="1"/>
</dbReference>
<dbReference type="EMBL" id="CM000883">
    <property type="protein sequence ID" value="KQJ92640.1"/>
    <property type="molecule type" value="Genomic_DNA"/>
</dbReference>
<dbReference type="PANTHER" id="PTHR10891">
    <property type="entry name" value="EF-HAND CALCIUM-BINDING DOMAIN CONTAINING PROTEIN"/>
    <property type="match status" value="1"/>
</dbReference>
<dbReference type="PROSITE" id="PS50222">
    <property type="entry name" value="EF_HAND_2"/>
    <property type="match status" value="3"/>
</dbReference>
<protein>
    <recommendedName>
        <fullName evidence="4">EF-hand domain-containing protein</fullName>
    </recommendedName>
</protein>
<dbReference type="EnsemblPlants" id="KQJ92640">
    <property type="protein sequence ID" value="KQJ92640"/>
    <property type="gene ID" value="BRADI_4g44970v3"/>
</dbReference>
<dbReference type="OrthoDB" id="26525at2759"/>
<feature type="domain" description="EF-hand" evidence="4">
    <location>
        <begin position="137"/>
        <end position="170"/>
    </location>
</feature>
<reference evidence="6" key="3">
    <citation type="submission" date="2018-08" db="UniProtKB">
        <authorList>
            <consortium name="EnsemblPlants"/>
        </authorList>
    </citation>
    <scope>IDENTIFICATION</scope>
    <source>
        <strain evidence="6">cv. Bd21</strain>
    </source>
</reference>
<dbReference type="KEGG" id="bdi:100823709"/>
<dbReference type="Pfam" id="PF13202">
    <property type="entry name" value="EF-hand_5"/>
    <property type="match status" value="2"/>
</dbReference>
<name>I1IV80_BRADI</name>
<reference evidence="5" key="2">
    <citation type="submission" date="2017-06" db="EMBL/GenBank/DDBJ databases">
        <title>WGS assembly of Brachypodium distachyon.</title>
        <authorList>
            <consortium name="The International Brachypodium Initiative"/>
            <person name="Lucas S."/>
            <person name="Harmon-Smith M."/>
            <person name="Lail K."/>
            <person name="Tice H."/>
            <person name="Grimwood J."/>
            <person name="Bruce D."/>
            <person name="Barry K."/>
            <person name="Shu S."/>
            <person name="Lindquist E."/>
            <person name="Wang M."/>
            <person name="Pitluck S."/>
            <person name="Vogel J.P."/>
            <person name="Garvin D.F."/>
            <person name="Mockler T.C."/>
            <person name="Schmutz J."/>
            <person name="Rokhsar D."/>
            <person name="Bevan M.W."/>
        </authorList>
    </citation>
    <scope>NUCLEOTIDE SEQUENCE</scope>
    <source>
        <strain evidence="5">Bd21</strain>
    </source>
</reference>
<evidence type="ECO:0000313" key="6">
    <source>
        <dbReference type="EnsemblPlants" id="KQJ92640"/>
    </source>
</evidence>
<dbReference type="CDD" id="cd00051">
    <property type="entry name" value="EFh"/>
    <property type="match status" value="1"/>
</dbReference>
<keyword evidence="1" id="KW-0479">Metal-binding</keyword>
<evidence type="ECO:0000259" key="4">
    <source>
        <dbReference type="PROSITE" id="PS50222"/>
    </source>
</evidence>
<dbReference type="eggNOG" id="KOG0027">
    <property type="taxonomic scope" value="Eukaryota"/>
</dbReference>
<dbReference type="SUPFAM" id="SSF47473">
    <property type="entry name" value="EF-hand"/>
    <property type="match status" value="1"/>
</dbReference>
<dbReference type="SMART" id="SM00054">
    <property type="entry name" value="EFh"/>
    <property type="match status" value="3"/>
</dbReference>
<dbReference type="STRING" id="15368.I1IV80"/>
<organism evidence="5">
    <name type="scientific">Brachypodium distachyon</name>
    <name type="common">Purple false brome</name>
    <name type="synonym">Trachynia distachya</name>
    <dbReference type="NCBI Taxonomy" id="15368"/>
    <lineage>
        <taxon>Eukaryota</taxon>
        <taxon>Viridiplantae</taxon>
        <taxon>Streptophyta</taxon>
        <taxon>Embryophyta</taxon>
        <taxon>Tracheophyta</taxon>
        <taxon>Spermatophyta</taxon>
        <taxon>Magnoliopsida</taxon>
        <taxon>Liliopsida</taxon>
        <taxon>Poales</taxon>
        <taxon>Poaceae</taxon>
        <taxon>BOP clade</taxon>
        <taxon>Pooideae</taxon>
        <taxon>Stipodae</taxon>
        <taxon>Brachypodieae</taxon>
        <taxon>Brachypodium</taxon>
    </lineage>
</organism>
<accession>I1IV80</accession>
<dbReference type="InterPro" id="IPR018247">
    <property type="entry name" value="EF_Hand_1_Ca_BS"/>
</dbReference>
<sequence>MAAVVAQRQKKQQASSSVSLFAAFDKDGDGKVSASELRGCMAAALGEDNVSLEEAAAALAAADADGDGLLDPAEFARLGLLGAGAEEDDVLCRRRCLREAFAMYAGEKAAVITPASLGRMLGKVLPPSSRKKEEEVIAVEECVAMIRRFDLDGDGVLSFEEFAVMMTADG</sequence>
<dbReference type="Proteomes" id="UP000008810">
    <property type="component" value="Chromosome 4"/>
</dbReference>
<keyword evidence="2" id="KW-0677">Repeat</keyword>
<evidence type="ECO:0000313" key="7">
    <source>
        <dbReference type="Proteomes" id="UP000008810"/>
    </source>
</evidence>
<evidence type="ECO:0000313" key="5">
    <source>
        <dbReference type="EMBL" id="KQJ92640.1"/>
    </source>
</evidence>
<dbReference type="Gene3D" id="1.10.238.10">
    <property type="entry name" value="EF-hand"/>
    <property type="match status" value="2"/>
</dbReference>
<dbReference type="RefSeq" id="XP_003577160.1">
    <property type="nucleotide sequence ID" value="XM_003577112.3"/>
</dbReference>
<evidence type="ECO:0000256" key="2">
    <source>
        <dbReference type="ARBA" id="ARBA00022737"/>
    </source>
</evidence>
<dbReference type="InterPro" id="IPR002048">
    <property type="entry name" value="EF_hand_dom"/>
</dbReference>
<feature type="domain" description="EF-hand" evidence="4">
    <location>
        <begin position="12"/>
        <end position="47"/>
    </location>
</feature>
<dbReference type="InterPro" id="IPR039647">
    <property type="entry name" value="EF_hand_pair_protein_CML-like"/>
</dbReference>
<dbReference type="GeneID" id="100823709"/>
<dbReference type="Pfam" id="PF13833">
    <property type="entry name" value="EF-hand_8"/>
    <property type="match status" value="1"/>
</dbReference>
<dbReference type="GO" id="GO:0005509">
    <property type="term" value="F:calcium ion binding"/>
    <property type="evidence" value="ECO:0007669"/>
    <property type="project" value="InterPro"/>
</dbReference>